<dbReference type="Proteomes" id="UP000325440">
    <property type="component" value="Unassembled WGS sequence"/>
</dbReference>
<evidence type="ECO:0000256" key="2">
    <source>
        <dbReference type="ARBA" id="ARBA00022490"/>
    </source>
</evidence>
<dbReference type="PANTHER" id="PTHR12968:SF1">
    <property type="entry name" value="B9 DOMAIN-CONTAINING PROTEIN 1"/>
    <property type="match status" value="1"/>
</dbReference>
<keyword evidence="5" id="KW-0966">Cell projection</keyword>
<sequence>MTDSETASGVFLVSAVGQIEKAHFPNFDNMYCKYVFVCGPDWEIVTGIEEGISQIAQKSQDERQLVVWNFPLDVSFKSTNPHGWPQLIVSVYGLDTFGNDVVRGYGVCHLPLVNGQSSQKITMFVPESSSMLQKMTSWLTGRRPEYVDARLLARGDGREVTRVRSQGCVWVNFNVIFKDFHQYGFENGN</sequence>
<keyword evidence="9" id="KW-1185">Reference proteome</keyword>
<evidence type="ECO:0000256" key="6">
    <source>
        <dbReference type="ARBA" id="ARBA00038411"/>
    </source>
</evidence>
<evidence type="ECO:0000256" key="1">
    <source>
        <dbReference type="ARBA" id="ARBA00004120"/>
    </source>
</evidence>
<organism evidence="8 9">
    <name type="scientific">Cinara cedri</name>
    <dbReference type="NCBI Taxonomy" id="506608"/>
    <lineage>
        <taxon>Eukaryota</taxon>
        <taxon>Metazoa</taxon>
        <taxon>Ecdysozoa</taxon>
        <taxon>Arthropoda</taxon>
        <taxon>Hexapoda</taxon>
        <taxon>Insecta</taxon>
        <taxon>Pterygota</taxon>
        <taxon>Neoptera</taxon>
        <taxon>Paraneoptera</taxon>
        <taxon>Hemiptera</taxon>
        <taxon>Sternorrhyncha</taxon>
        <taxon>Aphidomorpha</taxon>
        <taxon>Aphidoidea</taxon>
        <taxon>Aphididae</taxon>
        <taxon>Lachninae</taxon>
        <taxon>Cinara</taxon>
    </lineage>
</organism>
<dbReference type="EMBL" id="CABPRJ010000002">
    <property type="protein sequence ID" value="VVC24462.1"/>
    <property type="molecule type" value="Genomic_DNA"/>
</dbReference>
<keyword evidence="4" id="KW-0206">Cytoskeleton</keyword>
<name>A0A5E4M3Q2_9HEMI</name>
<comment type="similarity">
    <text evidence="6">Belongs to the B9D family.</text>
</comment>
<evidence type="ECO:0000256" key="7">
    <source>
        <dbReference type="ARBA" id="ARBA00039274"/>
    </source>
</evidence>
<gene>
    <name evidence="8" type="ORF">CINCED_3A022670</name>
</gene>
<keyword evidence="2" id="KW-0963">Cytoplasm</keyword>
<proteinExistence type="inferred from homology"/>
<evidence type="ECO:0000313" key="8">
    <source>
        <dbReference type="EMBL" id="VVC24462.1"/>
    </source>
</evidence>
<dbReference type="GO" id="GO:0036038">
    <property type="term" value="C:MKS complex"/>
    <property type="evidence" value="ECO:0007669"/>
    <property type="project" value="TreeGrafter"/>
</dbReference>
<keyword evidence="3" id="KW-0970">Cilium biogenesis/degradation</keyword>
<dbReference type="InterPro" id="IPR010796">
    <property type="entry name" value="C2_B9-type_dom"/>
</dbReference>
<protein>
    <recommendedName>
        <fullName evidence="7">B9 domain-containing protein 1</fullName>
    </recommendedName>
</protein>
<reference evidence="8 9" key="1">
    <citation type="submission" date="2019-08" db="EMBL/GenBank/DDBJ databases">
        <authorList>
            <person name="Alioto T."/>
            <person name="Alioto T."/>
            <person name="Gomez Garrido J."/>
        </authorList>
    </citation>
    <scope>NUCLEOTIDE SEQUENCE [LARGE SCALE GENOMIC DNA]</scope>
</reference>
<evidence type="ECO:0000256" key="5">
    <source>
        <dbReference type="ARBA" id="ARBA00023273"/>
    </source>
</evidence>
<evidence type="ECO:0000313" key="9">
    <source>
        <dbReference type="Proteomes" id="UP000325440"/>
    </source>
</evidence>
<evidence type="ECO:0000256" key="3">
    <source>
        <dbReference type="ARBA" id="ARBA00022794"/>
    </source>
</evidence>
<accession>A0A5E4M3Q2</accession>
<dbReference type="AlphaFoldDB" id="A0A5E4M3Q2"/>
<evidence type="ECO:0000256" key="4">
    <source>
        <dbReference type="ARBA" id="ARBA00023212"/>
    </source>
</evidence>
<dbReference type="OrthoDB" id="431939at2759"/>
<dbReference type="PROSITE" id="PS51381">
    <property type="entry name" value="C2_B9"/>
    <property type="match status" value="1"/>
</dbReference>
<dbReference type="PANTHER" id="PTHR12968">
    <property type="entry name" value="B9 DOMAIN-CONTAINING"/>
    <property type="match status" value="1"/>
</dbReference>
<dbReference type="GO" id="GO:0060271">
    <property type="term" value="P:cilium assembly"/>
    <property type="evidence" value="ECO:0007669"/>
    <property type="project" value="TreeGrafter"/>
</dbReference>
<comment type="subcellular location">
    <subcellularLocation>
        <location evidence="1">Cytoplasm</location>
        <location evidence="1">Cytoskeleton</location>
        <location evidence="1">Cilium basal body</location>
    </subcellularLocation>
</comment>
<dbReference type="Pfam" id="PF07162">
    <property type="entry name" value="B9-C2"/>
    <property type="match status" value="1"/>
</dbReference>